<reference evidence="1 2" key="2">
    <citation type="submission" date="2018-03" db="EMBL/GenBank/DDBJ databases">
        <authorList>
            <person name="Keele B.F."/>
        </authorList>
    </citation>
    <scope>NUCLEOTIDE SEQUENCE [LARGE SCALE GENOMIC DNA]</scope>
    <source>
        <strain evidence="1 2">CCALA 016</strain>
    </source>
</reference>
<dbReference type="Proteomes" id="UP000239001">
    <property type="component" value="Unassembled WGS sequence"/>
</dbReference>
<dbReference type="AlphaFoldDB" id="A0A2T1LWN9"/>
<accession>A0A2T1LWN9</accession>
<name>A0A2T1LWN9_9CHRO</name>
<evidence type="ECO:0000313" key="1">
    <source>
        <dbReference type="EMBL" id="PSF36575.1"/>
    </source>
</evidence>
<dbReference type="OrthoDB" id="532473at2"/>
<proteinExistence type="predicted"/>
<evidence type="ECO:0000313" key="2">
    <source>
        <dbReference type="Proteomes" id="UP000239001"/>
    </source>
</evidence>
<protein>
    <submittedName>
        <fullName evidence="1">Uncharacterized protein</fullName>
    </submittedName>
</protein>
<keyword evidence="2" id="KW-1185">Reference proteome</keyword>
<dbReference type="EMBL" id="PXOH01000013">
    <property type="protein sequence ID" value="PSF36575.1"/>
    <property type="molecule type" value="Genomic_DNA"/>
</dbReference>
<comment type="caution">
    <text evidence="1">The sequence shown here is derived from an EMBL/GenBank/DDBJ whole genome shotgun (WGS) entry which is preliminary data.</text>
</comment>
<reference evidence="1 2" key="1">
    <citation type="submission" date="2018-03" db="EMBL/GenBank/DDBJ databases">
        <title>The ancient ancestry and fast evolution of plastids.</title>
        <authorList>
            <person name="Moore K.R."/>
            <person name="Magnabosco C."/>
            <person name="Momper L."/>
            <person name="Gold D.A."/>
            <person name="Bosak T."/>
            <person name="Fournier G.P."/>
        </authorList>
    </citation>
    <scope>NUCLEOTIDE SEQUENCE [LARGE SCALE GENOMIC DNA]</scope>
    <source>
        <strain evidence="1 2">CCALA 016</strain>
    </source>
</reference>
<gene>
    <name evidence="1" type="ORF">C7H19_12910</name>
</gene>
<dbReference type="RefSeq" id="WP_106457291.1">
    <property type="nucleotide sequence ID" value="NZ_PXOH01000013.1"/>
</dbReference>
<sequence>MKLIKGIILGILIILTFFTSSAYASFCRNYHEQLVCILSIKRSAKNYWEYRASISVNNIVRPIEIYDCRQKIRIQQKGVSIPFKINDPGELICSFFKK</sequence>
<organism evidence="1 2">
    <name type="scientific">Aphanothece hegewaldii CCALA 016</name>
    <dbReference type="NCBI Taxonomy" id="2107694"/>
    <lineage>
        <taxon>Bacteria</taxon>
        <taxon>Bacillati</taxon>
        <taxon>Cyanobacteriota</taxon>
        <taxon>Cyanophyceae</taxon>
        <taxon>Oscillatoriophycideae</taxon>
        <taxon>Chroococcales</taxon>
        <taxon>Aphanothecaceae</taxon>
        <taxon>Aphanothece</taxon>
    </lineage>
</organism>